<evidence type="ECO:0000256" key="4">
    <source>
        <dbReference type="ARBA" id="ARBA00022553"/>
    </source>
</evidence>
<evidence type="ECO:0000256" key="10">
    <source>
        <dbReference type="ARBA" id="ARBA00023163"/>
    </source>
</evidence>
<feature type="region of interest" description="Disordered" evidence="15">
    <location>
        <begin position="1"/>
        <end position="79"/>
    </location>
</feature>
<evidence type="ECO:0000256" key="6">
    <source>
        <dbReference type="ARBA" id="ARBA00022664"/>
    </source>
</evidence>
<dbReference type="PROSITE" id="PS01159">
    <property type="entry name" value="WW_DOMAIN_1"/>
    <property type="match status" value="2"/>
</dbReference>
<gene>
    <name evidence="17" type="ORF">MICPUCDRAFT_56227</name>
</gene>
<dbReference type="GeneID" id="9682237"/>
<accession>C1MPC5</accession>
<dbReference type="KEGG" id="mpp:MICPUCDRAFT_56227"/>
<dbReference type="RefSeq" id="XP_003057260.1">
    <property type="nucleotide sequence ID" value="XM_003057214.1"/>
</dbReference>
<keyword evidence="12" id="KW-0539">Nucleus</keyword>
<dbReference type="OrthoDB" id="568098at2759"/>
<name>C1MPC5_MICPC</name>
<dbReference type="Gene3D" id="2.20.70.10">
    <property type="match status" value="2"/>
</dbReference>
<feature type="domain" description="WW" evidence="16">
    <location>
        <begin position="76"/>
        <end position="110"/>
    </location>
</feature>
<evidence type="ECO:0000256" key="11">
    <source>
        <dbReference type="ARBA" id="ARBA00023187"/>
    </source>
</evidence>
<keyword evidence="11" id="KW-0508">mRNA splicing</keyword>
<dbReference type="GO" id="GO:0043021">
    <property type="term" value="F:ribonucleoprotein complex binding"/>
    <property type="evidence" value="ECO:0007669"/>
    <property type="project" value="TreeGrafter"/>
</dbReference>
<evidence type="ECO:0000256" key="5">
    <source>
        <dbReference type="ARBA" id="ARBA00022588"/>
    </source>
</evidence>
<dbReference type="GO" id="GO:0005737">
    <property type="term" value="C:cytoplasm"/>
    <property type="evidence" value="ECO:0007669"/>
    <property type="project" value="TreeGrafter"/>
</dbReference>
<dbReference type="Pfam" id="PF00397">
    <property type="entry name" value="WW"/>
    <property type="match status" value="2"/>
</dbReference>
<proteinExistence type="predicted"/>
<keyword evidence="6" id="KW-0507">mRNA processing</keyword>
<dbReference type="PANTHER" id="PTHR21737:SF3">
    <property type="entry name" value="POLYGLUTAMINE-BINDING PROTEIN 1"/>
    <property type="match status" value="1"/>
</dbReference>
<feature type="compositionally biased region" description="Basic and acidic residues" evidence="15">
    <location>
        <begin position="1"/>
        <end position="19"/>
    </location>
</feature>
<dbReference type="InterPro" id="IPR001202">
    <property type="entry name" value="WW_dom"/>
</dbReference>
<dbReference type="OMA" id="NWKPPMG"/>
<evidence type="ECO:0000256" key="7">
    <source>
        <dbReference type="ARBA" id="ARBA00022737"/>
    </source>
</evidence>
<dbReference type="SUPFAM" id="SSF51045">
    <property type="entry name" value="WW domain"/>
    <property type="match status" value="2"/>
</dbReference>
<dbReference type="STRING" id="564608.C1MPC5"/>
<dbReference type="eggNOG" id="KOG0152">
    <property type="taxonomic scope" value="Eukaryota"/>
</dbReference>
<evidence type="ECO:0000256" key="14">
    <source>
        <dbReference type="ARBA" id="ARBA00046362"/>
    </source>
</evidence>
<dbReference type="Gene3D" id="3.40.30.10">
    <property type="entry name" value="Glutaredoxin"/>
    <property type="match status" value="1"/>
</dbReference>
<feature type="compositionally biased region" description="Low complexity" evidence="15">
    <location>
        <begin position="59"/>
        <end position="75"/>
    </location>
</feature>
<dbReference type="InterPro" id="IPR036020">
    <property type="entry name" value="WW_dom_sf"/>
</dbReference>
<dbReference type="GO" id="GO:0016607">
    <property type="term" value="C:nuclear speck"/>
    <property type="evidence" value="ECO:0007669"/>
    <property type="project" value="UniProtKB-SubCell"/>
</dbReference>
<dbReference type="PANTHER" id="PTHR21737">
    <property type="entry name" value="POLYGLUTAMINE BINDING PROTEIN 1/MARVEL MEMBRANE-ASSOCIATING DOMAIN CONTAINING 3"/>
    <property type="match status" value="1"/>
</dbReference>
<evidence type="ECO:0000256" key="3">
    <source>
        <dbReference type="ARBA" id="ARBA00021117"/>
    </source>
</evidence>
<evidence type="ECO:0000313" key="18">
    <source>
        <dbReference type="Proteomes" id="UP000001876"/>
    </source>
</evidence>
<keyword evidence="8" id="KW-0391">Immunity</keyword>
<dbReference type="SMART" id="SM00456">
    <property type="entry name" value="WW"/>
    <property type="match status" value="2"/>
</dbReference>
<evidence type="ECO:0000256" key="12">
    <source>
        <dbReference type="ARBA" id="ARBA00023242"/>
    </source>
</evidence>
<keyword evidence="7" id="KW-0677">Repeat</keyword>
<dbReference type="EMBL" id="GG663737">
    <property type="protein sequence ID" value="EEH58905.1"/>
    <property type="molecule type" value="Genomic_DNA"/>
</dbReference>
<comment type="subunit">
    <text evidence="14">Interacts with POU3F2/Brn-2, ATXN1, TXNL4A, HTT and AR. Interaction with ATXN1 correlates positively with the length of the polyglutamine tract. Interacts with RNA polymerase II large subunit in a phosphorylation-dependent manner. Forms a ternary complex with ATXN1 mutant and phosphorylated RNA polymerase II. Interacts (via C-terminus) with TXNL4A and CD2BP2. Interacts (via WW domain) with ATN1 and SF3B1, and may interact with additional splice factors. Interacts (via WW domain) with WBP11; Leading to reduce interaction between PQBP1 and TXNL4A. Interacts with CAPRIN1. Interacts with DDX1. Interacts with SFPQ. Interacts with KHSRP.</text>
</comment>
<dbReference type="eggNOG" id="KOG3427">
    <property type="taxonomic scope" value="Eukaryota"/>
</dbReference>
<evidence type="ECO:0000313" key="17">
    <source>
        <dbReference type="EMBL" id="EEH58905.1"/>
    </source>
</evidence>
<dbReference type="GO" id="GO:0045087">
    <property type="term" value="P:innate immune response"/>
    <property type="evidence" value="ECO:0007669"/>
    <property type="project" value="UniProtKB-KW"/>
</dbReference>
<feature type="region of interest" description="Disordered" evidence="15">
    <location>
        <begin position="239"/>
        <end position="353"/>
    </location>
</feature>
<evidence type="ECO:0000256" key="8">
    <source>
        <dbReference type="ARBA" id="ARBA00022859"/>
    </source>
</evidence>
<keyword evidence="5" id="KW-0399">Innate immunity</keyword>
<feature type="domain" description="WW" evidence="16">
    <location>
        <begin position="124"/>
        <end position="158"/>
    </location>
</feature>
<keyword evidence="4" id="KW-0597">Phosphoprotein</keyword>
<organism evidence="18">
    <name type="scientific">Micromonas pusilla (strain CCMP1545)</name>
    <name type="common">Picoplanktonic green alga</name>
    <dbReference type="NCBI Taxonomy" id="564608"/>
    <lineage>
        <taxon>Eukaryota</taxon>
        <taxon>Viridiplantae</taxon>
        <taxon>Chlorophyta</taxon>
        <taxon>Mamiellophyceae</taxon>
        <taxon>Mamiellales</taxon>
        <taxon>Mamiellaceae</taxon>
        <taxon>Micromonas</taxon>
    </lineage>
</organism>
<keyword evidence="10" id="KW-0804">Transcription</keyword>
<evidence type="ECO:0000256" key="13">
    <source>
        <dbReference type="ARBA" id="ARBA00042167"/>
    </source>
</evidence>
<keyword evidence="9" id="KW-0805">Transcription regulation</keyword>
<comment type="subcellular location">
    <subcellularLocation>
        <location evidence="2">Cytoplasmic granule</location>
    </subcellularLocation>
    <subcellularLocation>
        <location evidence="1">Nucleus speckle</location>
    </subcellularLocation>
</comment>
<evidence type="ECO:0000256" key="1">
    <source>
        <dbReference type="ARBA" id="ARBA00004324"/>
    </source>
</evidence>
<keyword evidence="18" id="KW-1185">Reference proteome</keyword>
<evidence type="ECO:0000256" key="9">
    <source>
        <dbReference type="ARBA" id="ARBA00023015"/>
    </source>
</evidence>
<sequence>MGEKRSLEDSGRDASDSKVLKASSDVAATGEKKKELPPFLKAKLRARGINVDGDTANDSGEATTTAAGAGASSTEDPLPEGWAEAIDKTYGTKYYYNAKLGQSSWTRPRASVAPAAVSVTAPSSTLPPGWKEAVDPKTGRTYYCNPFTSSTSWEKPIDAAAIAKMKRCKGCGGFGRGLVKAHGFCLHCSRILNKPVEGLAATTRVPMKSPGAQHVVPEQRASAVVISRGPEKVVAHAVARAGIGPTPHPRVVPVASTSDPEPDTANVRSRPPPMGKPRRAAPAGIDPMDPSSYSDAPVGGWGSGLPQPGQPRAGGDNTALPAPGAVLRQNKKAEEAKKTPFIAGKDGLGENDM</sequence>
<dbReference type="Proteomes" id="UP000001876">
    <property type="component" value="Unassembled WGS sequence"/>
</dbReference>
<protein>
    <recommendedName>
        <fullName evidence="3">Polyglutamine-binding protein 1</fullName>
    </recommendedName>
    <alternativeName>
        <fullName evidence="13">Polyglutamine tract-binding protein 1</fullName>
    </alternativeName>
</protein>
<evidence type="ECO:0000259" key="16">
    <source>
        <dbReference type="PROSITE" id="PS50020"/>
    </source>
</evidence>
<dbReference type="AlphaFoldDB" id="C1MPC5"/>
<evidence type="ECO:0000256" key="15">
    <source>
        <dbReference type="SAM" id="MobiDB-lite"/>
    </source>
</evidence>
<dbReference type="PROSITE" id="PS50020">
    <property type="entry name" value="WW_DOMAIN_2"/>
    <property type="match status" value="2"/>
</dbReference>
<dbReference type="CDD" id="cd00201">
    <property type="entry name" value="WW"/>
    <property type="match status" value="2"/>
</dbReference>
<evidence type="ECO:0000256" key="2">
    <source>
        <dbReference type="ARBA" id="ARBA00004463"/>
    </source>
</evidence>
<dbReference type="GO" id="GO:0000380">
    <property type="term" value="P:alternative mRNA splicing, via spliceosome"/>
    <property type="evidence" value="ECO:0007669"/>
    <property type="project" value="TreeGrafter"/>
</dbReference>
<reference evidence="17 18" key="1">
    <citation type="journal article" date="2009" name="Science">
        <title>Green evolution and dynamic adaptations revealed by genomes of the marine picoeukaryotes Micromonas.</title>
        <authorList>
            <person name="Worden A.Z."/>
            <person name="Lee J.H."/>
            <person name="Mock T."/>
            <person name="Rouze P."/>
            <person name="Simmons M.P."/>
            <person name="Aerts A.L."/>
            <person name="Allen A.E."/>
            <person name="Cuvelier M.L."/>
            <person name="Derelle E."/>
            <person name="Everett M.V."/>
            <person name="Foulon E."/>
            <person name="Grimwood J."/>
            <person name="Gundlach H."/>
            <person name="Henrissat B."/>
            <person name="Napoli C."/>
            <person name="McDonald S.M."/>
            <person name="Parker M.S."/>
            <person name="Rombauts S."/>
            <person name="Salamov A."/>
            <person name="Von Dassow P."/>
            <person name="Badger J.H."/>
            <person name="Coutinho P.M."/>
            <person name="Demir E."/>
            <person name="Dubchak I."/>
            <person name="Gentemann C."/>
            <person name="Eikrem W."/>
            <person name="Gready J.E."/>
            <person name="John U."/>
            <person name="Lanier W."/>
            <person name="Lindquist E.A."/>
            <person name="Lucas S."/>
            <person name="Mayer K.F."/>
            <person name="Moreau H."/>
            <person name="Not F."/>
            <person name="Otillar R."/>
            <person name="Panaud O."/>
            <person name="Pangilinan J."/>
            <person name="Paulsen I."/>
            <person name="Piegu B."/>
            <person name="Poliakov A."/>
            <person name="Robbens S."/>
            <person name="Schmutz J."/>
            <person name="Toulza E."/>
            <person name="Wyss T."/>
            <person name="Zelensky A."/>
            <person name="Zhou K."/>
            <person name="Armbrust E.V."/>
            <person name="Bhattacharya D."/>
            <person name="Goodenough U.W."/>
            <person name="Van de Peer Y."/>
            <person name="Grigoriev I.V."/>
        </authorList>
    </citation>
    <scope>NUCLEOTIDE SEQUENCE [LARGE SCALE GENOMIC DNA]</scope>
    <source>
        <strain evidence="17 18">CCMP1545</strain>
    </source>
</reference>